<accession>A0A915DB21</accession>
<dbReference type="WBParaSite" id="jg18031">
    <property type="protein sequence ID" value="jg18031"/>
    <property type="gene ID" value="jg18031"/>
</dbReference>
<evidence type="ECO:0000313" key="2">
    <source>
        <dbReference type="Proteomes" id="UP000887574"/>
    </source>
</evidence>
<feature type="chain" id="PRO_5037288342" evidence="1">
    <location>
        <begin position="22"/>
        <end position="76"/>
    </location>
</feature>
<keyword evidence="1" id="KW-0732">Signal</keyword>
<dbReference type="AlphaFoldDB" id="A0A915DB21"/>
<organism evidence="2 3">
    <name type="scientific">Ditylenchus dipsaci</name>
    <dbReference type="NCBI Taxonomy" id="166011"/>
    <lineage>
        <taxon>Eukaryota</taxon>
        <taxon>Metazoa</taxon>
        <taxon>Ecdysozoa</taxon>
        <taxon>Nematoda</taxon>
        <taxon>Chromadorea</taxon>
        <taxon>Rhabditida</taxon>
        <taxon>Tylenchina</taxon>
        <taxon>Tylenchomorpha</taxon>
        <taxon>Sphaerularioidea</taxon>
        <taxon>Anguinidae</taxon>
        <taxon>Anguininae</taxon>
        <taxon>Ditylenchus</taxon>
    </lineage>
</organism>
<dbReference type="Proteomes" id="UP000887574">
    <property type="component" value="Unplaced"/>
</dbReference>
<reference evidence="3" key="1">
    <citation type="submission" date="2022-11" db="UniProtKB">
        <authorList>
            <consortium name="WormBaseParasite"/>
        </authorList>
    </citation>
    <scope>IDENTIFICATION</scope>
</reference>
<evidence type="ECO:0000256" key="1">
    <source>
        <dbReference type="SAM" id="SignalP"/>
    </source>
</evidence>
<name>A0A915DB21_9BILA</name>
<feature type="signal peptide" evidence="1">
    <location>
        <begin position="1"/>
        <end position="21"/>
    </location>
</feature>
<protein>
    <submittedName>
        <fullName evidence="3">Uncharacterized protein</fullName>
    </submittedName>
</protein>
<evidence type="ECO:0000313" key="3">
    <source>
        <dbReference type="WBParaSite" id="jg18031"/>
    </source>
</evidence>
<proteinExistence type="predicted"/>
<sequence>MSSSRSLVCLFALIAGVMVLGRPQGPPDGQFPGMPAELEAILPAETVTQLKAVHADPSLGFQQKQEQIDKLWSNCP</sequence>
<keyword evidence="2" id="KW-1185">Reference proteome</keyword>